<dbReference type="PANTHER" id="PTHR44196">
    <property type="entry name" value="DEHYDROGENASE/REDUCTASE SDR FAMILY MEMBER 7B"/>
    <property type="match status" value="1"/>
</dbReference>
<dbReference type="PROSITE" id="PS00061">
    <property type="entry name" value="ADH_SHORT"/>
    <property type="match status" value="1"/>
</dbReference>
<evidence type="ECO:0000256" key="2">
    <source>
        <dbReference type="ARBA" id="ARBA00023002"/>
    </source>
</evidence>
<dbReference type="EMBL" id="CP000482">
    <property type="protein sequence ID" value="ABL00470.1"/>
    <property type="molecule type" value="Genomic_DNA"/>
</dbReference>
<proteinExistence type="inferred from homology"/>
<dbReference type="STRING" id="338966.Ppro_2872"/>
<dbReference type="Pfam" id="PF00106">
    <property type="entry name" value="adh_short"/>
    <property type="match status" value="1"/>
</dbReference>
<reference evidence="3 4" key="1">
    <citation type="submission" date="2006-10" db="EMBL/GenBank/DDBJ databases">
        <title>Complete sequence of chromosome of Pelobacter propionicus DSM 2379.</title>
        <authorList>
            <consortium name="US DOE Joint Genome Institute"/>
            <person name="Copeland A."/>
            <person name="Lucas S."/>
            <person name="Lapidus A."/>
            <person name="Barry K."/>
            <person name="Detter J.C."/>
            <person name="Glavina del Rio T."/>
            <person name="Hammon N."/>
            <person name="Israni S."/>
            <person name="Dalin E."/>
            <person name="Tice H."/>
            <person name="Pitluck S."/>
            <person name="Saunders E."/>
            <person name="Brettin T."/>
            <person name="Bruce D."/>
            <person name="Han C."/>
            <person name="Tapia R."/>
            <person name="Schmutz J."/>
            <person name="Larimer F."/>
            <person name="Land M."/>
            <person name="Hauser L."/>
            <person name="Kyrpides N."/>
            <person name="Kim E."/>
            <person name="Lovley D."/>
            <person name="Richardson P."/>
        </authorList>
    </citation>
    <scope>NUCLEOTIDE SEQUENCE [LARGE SCALE GENOMIC DNA]</scope>
    <source>
        <strain evidence="4">DSM 2379 / NBRC 103807 / OttBd1</strain>
    </source>
</reference>
<keyword evidence="4" id="KW-1185">Reference proteome</keyword>
<keyword evidence="2" id="KW-0560">Oxidoreductase</keyword>
<name>A1ASZ9_PELPD</name>
<sequence length="222" mass="24790">MAKILSGRGYILGLTARRIALLAEVQNELPERSYIKRLDIAEPVEAMQLLTGLIEEMQGTDIVVVCSAVCFYNPEINWQSEYDTVTTNVAGVTAMLNVAFNYFRQHGGGHIVGISSFKALRGGSKSPAYNASKAFLSNYLEGLRFNAQKNQLNISVTDIRPGLVNTSMSLNKNSLFVVSVETAAMQMCKAIESKKRVAYIPMRYWLIAFLMQKMPFGLYRRL</sequence>
<organism evidence="3 4">
    <name type="scientific">Pelobacter propionicus (strain DSM 2379 / NBRC 103807 / OttBd1)</name>
    <dbReference type="NCBI Taxonomy" id="338966"/>
    <lineage>
        <taxon>Bacteria</taxon>
        <taxon>Pseudomonadati</taxon>
        <taxon>Thermodesulfobacteriota</taxon>
        <taxon>Desulfuromonadia</taxon>
        <taxon>Desulfuromonadales</taxon>
        <taxon>Desulfuromonadaceae</taxon>
        <taxon>Pelobacter</taxon>
    </lineage>
</organism>
<comment type="similarity">
    <text evidence="1">Belongs to the short-chain dehydrogenases/reductases (SDR) family.</text>
</comment>
<dbReference type="eggNOG" id="COG0300">
    <property type="taxonomic scope" value="Bacteria"/>
</dbReference>
<evidence type="ECO:0000256" key="1">
    <source>
        <dbReference type="ARBA" id="ARBA00006484"/>
    </source>
</evidence>
<dbReference type="Proteomes" id="UP000006732">
    <property type="component" value="Chromosome"/>
</dbReference>
<dbReference type="GO" id="GO:0016491">
    <property type="term" value="F:oxidoreductase activity"/>
    <property type="evidence" value="ECO:0007669"/>
    <property type="project" value="UniProtKB-KW"/>
</dbReference>
<dbReference type="InterPro" id="IPR002347">
    <property type="entry name" value="SDR_fam"/>
</dbReference>
<accession>A1ASZ9</accession>
<dbReference type="Gene3D" id="3.40.50.720">
    <property type="entry name" value="NAD(P)-binding Rossmann-like Domain"/>
    <property type="match status" value="1"/>
</dbReference>
<dbReference type="InterPro" id="IPR020904">
    <property type="entry name" value="Sc_DH/Rdtase_CS"/>
</dbReference>
<dbReference type="InterPro" id="IPR036291">
    <property type="entry name" value="NAD(P)-bd_dom_sf"/>
</dbReference>
<dbReference type="PANTHER" id="PTHR44196:SF3">
    <property type="entry name" value="SHORT CHAIN DEHYDROGENASE FAMILY PROTEIN"/>
    <property type="match status" value="1"/>
</dbReference>
<dbReference type="HOGENOM" id="CLU_010194_2_1_7"/>
<gene>
    <name evidence="3" type="ordered locus">Ppro_2872</name>
</gene>
<dbReference type="SUPFAM" id="SSF51735">
    <property type="entry name" value="NAD(P)-binding Rossmann-fold domains"/>
    <property type="match status" value="1"/>
</dbReference>
<evidence type="ECO:0000313" key="3">
    <source>
        <dbReference type="EMBL" id="ABL00470.1"/>
    </source>
</evidence>
<dbReference type="GO" id="GO:0016020">
    <property type="term" value="C:membrane"/>
    <property type="evidence" value="ECO:0007669"/>
    <property type="project" value="TreeGrafter"/>
</dbReference>
<evidence type="ECO:0000313" key="4">
    <source>
        <dbReference type="Proteomes" id="UP000006732"/>
    </source>
</evidence>
<dbReference type="PRINTS" id="PR00081">
    <property type="entry name" value="GDHRDH"/>
</dbReference>
<dbReference type="AlphaFoldDB" id="A1ASZ9"/>
<dbReference type="KEGG" id="ppd:Ppro_2872"/>
<protein>
    <submittedName>
        <fullName evidence="3">Short-chain dehydrogenase/reductase SDR</fullName>
    </submittedName>
</protein>